<evidence type="ECO:0000313" key="3">
    <source>
        <dbReference type="Proteomes" id="UP001140949"/>
    </source>
</evidence>
<reference evidence="2" key="2">
    <citation type="submission" date="2023-04" db="EMBL/GenBank/DDBJ databases">
        <authorList>
            <person name="Bruccoleri R.E."/>
            <person name="Oakeley E.J."/>
            <person name="Faust A.-M."/>
            <person name="Dessus-Babus S."/>
            <person name="Altorfer M."/>
            <person name="Burckhardt D."/>
            <person name="Oertli M."/>
            <person name="Naumann U."/>
            <person name="Petersen F."/>
            <person name="Wong J."/>
        </authorList>
    </citation>
    <scope>NUCLEOTIDE SEQUENCE</scope>
    <source>
        <strain evidence="2">GSM-AAB239-AS_SAM_17_03QT</strain>
        <tissue evidence="2">Leaf</tissue>
    </source>
</reference>
<dbReference type="EMBL" id="JANAVB010010796">
    <property type="protein sequence ID" value="KAJ6838285.1"/>
    <property type="molecule type" value="Genomic_DNA"/>
</dbReference>
<keyword evidence="3" id="KW-1185">Reference proteome</keyword>
<evidence type="ECO:0000313" key="2">
    <source>
        <dbReference type="EMBL" id="KAJ6838285.1"/>
    </source>
</evidence>
<organism evidence="2 3">
    <name type="scientific">Iris pallida</name>
    <name type="common">Sweet iris</name>
    <dbReference type="NCBI Taxonomy" id="29817"/>
    <lineage>
        <taxon>Eukaryota</taxon>
        <taxon>Viridiplantae</taxon>
        <taxon>Streptophyta</taxon>
        <taxon>Embryophyta</taxon>
        <taxon>Tracheophyta</taxon>
        <taxon>Spermatophyta</taxon>
        <taxon>Magnoliopsida</taxon>
        <taxon>Liliopsida</taxon>
        <taxon>Asparagales</taxon>
        <taxon>Iridaceae</taxon>
        <taxon>Iridoideae</taxon>
        <taxon>Irideae</taxon>
        <taxon>Iris</taxon>
    </lineage>
</organism>
<sequence length="129" mass="14184">MVRILSIAAARRDQLLYDKLSQRLGVISSPATRRHNRSSSAIPSPPPAFVFPTTSSASADPRVEFGAYGSSLKFPGDSFFSSIDLLPLCELIVPFLRRRDLDRGRSARSSSPMRRSPPSNQQRSLGEHG</sequence>
<feature type="compositionally biased region" description="Low complexity" evidence="1">
    <location>
        <begin position="107"/>
        <end position="129"/>
    </location>
</feature>
<dbReference type="Proteomes" id="UP001140949">
    <property type="component" value="Unassembled WGS sequence"/>
</dbReference>
<reference evidence="2" key="1">
    <citation type="journal article" date="2023" name="GigaByte">
        <title>Genome assembly of the bearded iris, Iris pallida Lam.</title>
        <authorList>
            <person name="Bruccoleri R.E."/>
            <person name="Oakeley E.J."/>
            <person name="Faust A.M.E."/>
            <person name="Altorfer M."/>
            <person name="Dessus-Babus S."/>
            <person name="Burckhardt D."/>
            <person name="Oertli M."/>
            <person name="Naumann U."/>
            <person name="Petersen F."/>
            <person name="Wong J."/>
        </authorList>
    </citation>
    <scope>NUCLEOTIDE SEQUENCE</scope>
    <source>
        <strain evidence="2">GSM-AAB239-AS_SAM_17_03QT</strain>
    </source>
</reference>
<name>A0AAX6HD19_IRIPA</name>
<protein>
    <submittedName>
        <fullName evidence="2">Uncharacterized protein</fullName>
    </submittedName>
</protein>
<evidence type="ECO:0000256" key="1">
    <source>
        <dbReference type="SAM" id="MobiDB-lite"/>
    </source>
</evidence>
<proteinExistence type="predicted"/>
<dbReference type="AlphaFoldDB" id="A0AAX6HD19"/>
<comment type="caution">
    <text evidence="2">The sequence shown here is derived from an EMBL/GenBank/DDBJ whole genome shotgun (WGS) entry which is preliminary data.</text>
</comment>
<feature type="region of interest" description="Disordered" evidence="1">
    <location>
        <begin position="103"/>
        <end position="129"/>
    </location>
</feature>
<gene>
    <name evidence="2" type="ORF">M6B38_320360</name>
</gene>
<accession>A0AAX6HD19</accession>